<evidence type="ECO:0000256" key="3">
    <source>
        <dbReference type="SAM" id="MobiDB-lite"/>
    </source>
</evidence>
<dbReference type="InterPro" id="IPR006600">
    <property type="entry name" value="HTH_CenpB_DNA-bd_dom"/>
</dbReference>
<feature type="compositionally biased region" description="Basic and acidic residues" evidence="3">
    <location>
        <begin position="544"/>
        <end position="554"/>
    </location>
</feature>
<name>A0A9P0K7Q4_ACAOB</name>
<dbReference type="InterPro" id="IPR050863">
    <property type="entry name" value="CenT-Element_Derived"/>
</dbReference>
<dbReference type="OrthoDB" id="6754464at2759"/>
<proteinExistence type="predicted"/>
<protein>
    <recommendedName>
        <fullName evidence="4">HTH CENPB-type domain-containing protein</fullName>
    </recommendedName>
</protein>
<dbReference type="PANTHER" id="PTHR19303">
    <property type="entry name" value="TRANSPOSON"/>
    <property type="match status" value="1"/>
</dbReference>
<dbReference type="PANTHER" id="PTHR19303:SF74">
    <property type="entry name" value="POGO TRANSPOSABLE ELEMENT WITH KRAB DOMAIN"/>
    <property type="match status" value="1"/>
</dbReference>
<evidence type="ECO:0000259" key="4">
    <source>
        <dbReference type="PROSITE" id="PS51253"/>
    </source>
</evidence>
<accession>A0A9P0K7Q4</accession>
<evidence type="ECO:0000313" key="5">
    <source>
        <dbReference type="EMBL" id="CAH1969379.1"/>
    </source>
</evidence>
<evidence type="ECO:0000256" key="2">
    <source>
        <dbReference type="ARBA" id="ARBA00023125"/>
    </source>
</evidence>
<dbReference type="GO" id="GO:0003677">
    <property type="term" value="F:DNA binding"/>
    <property type="evidence" value="ECO:0007669"/>
    <property type="project" value="UniProtKB-KW"/>
</dbReference>
<sequence length="565" mass="63410">MPRKGLTYGKWSEENMKKAIKLYKTGEFGLNAICKRYQIPKPTFKRHLLGTNVKAKEGLKSLGRVQVFSTEVEQELENQILKMEEIFFGLTIQDIRRAAYQFAEKNGIKHNFNKVKGTAGKAWFYNFMKRHPKLSLRQPESTSLARCKGFNRQNVNHFFDILEKLVDQYKIDATRIYNVDESGFSTVQKKCQKIIAKKGKKNVGAVASGERGVNTTFIVSTNAAGNFVAPMIIFKRKRMVPELAEGAPPGCLVQISDTGYINSELFVVWLHKFIEVVKPKPTPEDRVILVLDGHTTHSKNLEAINLARQHCVILLQLPGHTTNRLQPLDVAIFKPMEVYYDQAVERWMREHPGLSVTQHQVAKLLGEAYGKSATVGFAINGFAKTGVWPVNRHVFTDVDFAASDVLVNNSSQLPIGKNKNQIGHDEDDSSDDDIPLSKLMSKDGAPKINSEGNSCFPGSGDWGNRRIDSKNAQQQKNVDLPNISFDEIICLAGTSGLGNKPRINKNAQQAAVLTSTPYKDELENRKKTVLNEKKGAVKRAVMSDLHENSKEKMTAKTRYMKSRNS</sequence>
<dbReference type="InterPro" id="IPR004875">
    <property type="entry name" value="DDE_SF_endonuclease_dom"/>
</dbReference>
<comment type="subcellular location">
    <subcellularLocation>
        <location evidence="1">Nucleus</location>
    </subcellularLocation>
</comment>
<feature type="region of interest" description="Disordered" evidence="3">
    <location>
        <begin position="544"/>
        <end position="565"/>
    </location>
</feature>
<feature type="compositionally biased region" description="Acidic residues" evidence="3">
    <location>
        <begin position="425"/>
        <end position="434"/>
    </location>
</feature>
<dbReference type="AlphaFoldDB" id="A0A9P0K7Q4"/>
<feature type="domain" description="HTH CENPB-type" evidence="4">
    <location>
        <begin position="60"/>
        <end position="137"/>
    </location>
</feature>
<organism evidence="5 6">
    <name type="scientific">Acanthoscelides obtectus</name>
    <name type="common">Bean weevil</name>
    <name type="synonym">Bruchus obtectus</name>
    <dbReference type="NCBI Taxonomy" id="200917"/>
    <lineage>
        <taxon>Eukaryota</taxon>
        <taxon>Metazoa</taxon>
        <taxon>Ecdysozoa</taxon>
        <taxon>Arthropoda</taxon>
        <taxon>Hexapoda</taxon>
        <taxon>Insecta</taxon>
        <taxon>Pterygota</taxon>
        <taxon>Neoptera</taxon>
        <taxon>Endopterygota</taxon>
        <taxon>Coleoptera</taxon>
        <taxon>Polyphaga</taxon>
        <taxon>Cucujiformia</taxon>
        <taxon>Chrysomeloidea</taxon>
        <taxon>Chrysomelidae</taxon>
        <taxon>Bruchinae</taxon>
        <taxon>Bruchini</taxon>
        <taxon>Acanthoscelides</taxon>
    </lineage>
</organism>
<keyword evidence="6" id="KW-1185">Reference proteome</keyword>
<dbReference type="EMBL" id="CAKOFQ010006764">
    <property type="protein sequence ID" value="CAH1969379.1"/>
    <property type="molecule type" value="Genomic_DNA"/>
</dbReference>
<dbReference type="InterPro" id="IPR009057">
    <property type="entry name" value="Homeodomain-like_sf"/>
</dbReference>
<dbReference type="PROSITE" id="PS51253">
    <property type="entry name" value="HTH_CENPB"/>
    <property type="match status" value="1"/>
</dbReference>
<keyword evidence="2" id="KW-0238">DNA-binding</keyword>
<evidence type="ECO:0000256" key="1">
    <source>
        <dbReference type="ARBA" id="ARBA00004123"/>
    </source>
</evidence>
<gene>
    <name evidence="5" type="ORF">ACAOBT_LOCUS8381</name>
</gene>
<dbReference type="SUPFAM" id="SSF46689">
    <property type="entry name" value="Homeodomain-like"/>
    <property type="match status" value="1"/>
</dbReference>
<dbReference type="Pfam" id="PF03184">
    <property type="entry name" value="DDE_1"/>
    <property type="match status" value="1"/>
</dbReference>
<feature type="region of interest" description="Disordered" evidence="3">
    <location>
        <begin position="414"/>
        <end position="467"/>
    </location>
</feature>
<evidence type="ECO:0000313" key="6">
    <source>
        <dbReference type="Proteomes" id="UP001152888"/>
    </source>
</evidence>
<dbReference type="Proteomes" id="UP001152888">
    <property type="component" value="Unassembled WGS sequence"/>
</dbReference>
<dbReference type="GO" id="GO:0005634">
    <property type="term" value="C:nucleus"/>
    <property type="evidence" value="ECO:0007669"/>
    <property type="project" value="UniProtKB-SubCell"/>
</dbReference>
<dbReference type="Pfam" id="PF03221">
    <property type="entry name" value="HTH_Tnp_Tc5"/>
    <property type="match status" value="1"/>
</dbReference>
<comment type="caution">
    <text evidence="5">The sequence shown here is derived from an EMBL/GenBank/DDBJ whole genome shotgun (WGS) entry which is preliminary data.</text>
</comment>
<reference evidence="5" key="1">
    <citation type="submission" date="2022-03" db="EMBL/GenBank/DDBJ databases">
        <authorList>
            <person name="Sayadi A."/>
        </authorList>
    </citation>
    <scope>NUCLEOTIDE SEQUENCE</scope>
</reference>